<organism evidence="1 2">
    <name type="scientific">Trema orientale</name>
    <name type="common">Charcoal tree</name>
    <name type="synonym">Celtis orientalis</name>
    <dbReference type="NCBI Taxonomy" id="63057"/>
    <lineage>
        <taxon>Eukaryota</taxon>
        <taxon>Viridiplantae</taxon>
        <taxon>Streptophyta</taxon>
        <taxon>Embryophyta</taxon>
        <taxon>Tracheophyta</taxon>
        <taxon>Spermatophyta</taxon>
        <taxon>Magnoliopsida</taxon>
        <taxon>eudicotyledons</taxon>
        <taxon>Gunneridae</taxon>
        <taxon>Pentapetalae</taxon>
        <taxon>rosids</taxon>
        <taxon>fabids</taxon>
        <taxon>Rosales</taxon>
        <taxon>Cannabaceae</taxon>
        <taxon>Trema</taxon>
    </lineage>
</organism>
<dbReference type="InParanoid" id="A0A2P5EJD1"/>
<dbReference type="AlphaFoldDB" id="A0A2P5EJD1"/>
<keyword evidence="2" id="KW-1185">Reference proteome</keyword>
<dbReference type="EMBL" id="JXTC01000144">
    <property type="protein sequence ID" value="PON85645.1"/>
    <property type="molecule type" value="Genomic_DNA"/>
</dbReference>
<comment type="caution">
    <text evidence="1">The sequence shown here is derived from an EMBL/GenBank/DDBJ whole genome shotgun (WGS) entry which is preliminary data.</text>
</comment>
<name>A0A2P5EJD1_TREOI</name>
<proteinExistence type="predicted"/>
<protein>
    <submittedName>
        <fullName evidence="1">Uncharacterized protein</fullName>
    </submittedName>
</protein>
<reference evidence="2" key="1">
    <citation type="submission" date="2016-06" db="EMBL/GenBank/DDBJ databases">
        <title>Parallel loss of symbiosis genes in relatives of nitrogen-fixing non-legume Parasponia.</title>
        <authorList>
            <person name="Van Velzen R."/>
            <person name="Holmer R."/>
            <person name="Bu F."/>
            <person name="Rutten L."/>
            <person name="Van Zeijl A."/>
            <person name="Liu W."/>
            <person name="Santuari L."/>
            <person name="Cao Q."/>
            <person name="Sharma T."/>
            <person name="Shen D."/>
            <person name="Roswanjaya Y."/>
            <person name="Wardhani T."/>
            <person name="Kalhor M.S."/>
            <person name="Jansen J."/>
            <person name="Van den Hoogen J."/>
            <person name="Gungor B."/>
            <person name="Hartog M."/>
            <person name="Hontelez J."/>
            <person name="Verver J."/>
            <person name="Yang W.-C."/>
            <person name="Schijlen E."/>
            <person name="Repin R."/>
            <person name="Schilthuizen M."/>
            <person name="Schranz E."/>
            <person name="Heidstra R."/>
            <person name="Miyata K."/>
            <person name="Fedorova E."/>
            <person name="Kohlen W."/>
            <person name="Bisseling T."/>
            <person name="Smit S."/>
            <person name="Geurts R."/>
        </authorList>
    </citation>
    <scope>NUCLEOTIDE SEQUENCE [LARGE SCALE GENOMIC DNA]</scope>
    <source>
        <strain evidence="2">cv. RG33-2</strain>
    </source>
</reference>
<dbReference type="OrthoDB" id="10413271at2759"/>
<dbReference type="Proteomes" id="UP000237000">
    <property type="component" value="Unassembled WGS sequence"/>
</dbReference>
<gene>
    <name evidence="1" type="ORF">TorRG33x02_185010</name>
</gene>
<evidence type="ECO:0000313" key="1">
    <source>
        <dbReference type="EMBL" id="PON85645.1"/>
    </source>
</evidence>
<sequence>MEAENDESLDRKSSRERNGGLEIGELELKSLLEVLGHSDVVEGERFDRVKKFKSIRQDVELFAGAGAVRVERESRERKANPRASSIAVVCEIYGNWIFELRKTKGEVREGGEGGSVVGA</sequence>
<accession>A0A2P5EJD1</accession>
<evidence type="ECO:0000313" key="2">
    <source>
        <dbReference type="Proteomes" id="UP000237000"/>
    </source>
</evidence>